<dbReference type="STRING" id="126156.SAMN05421670_2687"/>
<protein>
    <submittedName>
        <fullName evidence="7">Putative membrane protein</fullName>
    </submittedName>
</protein>
<evidence type="ECO:0000313" key="7">
    <source>
        <dbReference type="EMBL" id="SFQ55763.1"/>
    </source>
</evidence>
<evidence type="ECO:0000256" key="3">
    <source>
        <dbReference type="ARBA" id="ARBA00022692"/>
    </source>
</evidence>
<name>A0A1I5ZHD0_9BACI</name>
<feature type="transmembrane region" description="Helical" evidence="6">
    <location>
        <begin position="121"/>
        <end position="142"/>
    </location>
</feature>
<dbReference type="GO" id="GO:0005886">
    <property type="term" value="C:plasma membrane"/>
    <property type="evidence" value="ECO:0007669"/>
    <property type="project" value="UniProtKB-SubCell"/>
</dbReference>
<keyword evidence="2" id="KW-1003">Cell membrane</keyword>
<evidence type="ECO:0000256" key="4">
    <source>
        <dbReference type="ARBA" id="ARBA00022989"/>
    </source>
</evidence>
<evidence type="ECO:0000256" key="1">
    <source>
        <dbReference type="ARBA" id="ARBA00004651"/>
    </source>
</evidence>
<evidence type="ECO:0000313" key="8">
    <source>
        <dbReference type="Proteomes" id="UP000198734"/>
    </source>
</evidence>
<feature type="transmembrane region" description="Helical" evidence="6">
    <location>
        <begin position="46"/>
        <end position="65"/>
    </location>
</feature>
<sequence>MHTHEQYSAATLQIFLAIPFILLFVIYILAVVLSNRKKKTWPGYRMVAWSFGILCALLSLVGPIADLSHTDFSAHMIGHVLLGMLAPLLLALGAPVTLLLRTIRIPTARKLTKILRNSRPLHLVQHPVVASILNIGGLWVLYTTDLFLMMHENMLLYVIIHAHIFLAGYVFTISIIYVDVTPFRKSYLYRTVVFVLALAGHSVLSKYIYGNPPTGVPSDQAELGSMIMYYGGDTVEVGLLIILFYQWYKKSRPTFNNGKEGFAISNNKKFTVAGTDIEEVKRLNANAGMSYREINEWFAKQQSKADPLTKKT</sequence>
<evidence type="ECO:0000256" key="5">
    <source>
        <dbReference type="ARBA" id="ARBA00023136"/>
    </source>
</evidence>
<dbReference type="EMBL" id="FOXU01000005">
    <property type="protein sequence ID" value="SFQ55763.1"/>
    <property type="molecule type" value="Genomic_DNA"/>
</dbReference>
<gene>
    <name evidence="7" type="ORF">SAMN05421670_2687</name>
</gene>
<keyword evidence="3 6" id="KW-0812">Transmembrane</keyword>
<feature type="transmembrane region" description="Helical" evidence="6">
    <location>
        <begin position="229"/>
        <end position="248"/>
    </location>
</feature>
<dbReference type="Pfam" id="PF09678">
    <property type="entry name" value="Caa3_CtaG"/>
    <property type="match status" value="1"/>
</dbReference>
<evidence type="ECO:0000256" key="6">
    <source>
        <dbReference type="SAM" id="Phobius"/>
    </source>
</evidence>
<reference evidence="8" key="1">
    <citation type="submission" date="2016-10" db="EMBL/GenBank/DDBJ databases">
        <authorList>
            <person name="Varghese N."/>
            <person name="Submissions S."/>
        </authorList>
    </citation>
    <scope>NUCLEOTIDE SEQUENCE [LARGE SCALE GENOMIC DNA]</scope>
    <source>
        <strain evidence="8">DSM 11706</strain>
    </source>
</reference>
<keyword evidence="8" id="KW-1185">Reference proteome</keyword>
<evidence type="ECO:0000256" key="2">
    <source>
        <dbReference type="ARBA" id="ARBA00022475"/>
    </source>
</evidence>
<organism evidence="7 8">
    <name type="scientific">Psychrobacillus psychrotolerans</name>
    <dbReference type="NCBI Taxonomy" id="126156"/>
    <lineage>
        <taxon>Bacteria</taxon>
        <taxon>Bacillati</taxon>
        <taxon>Bacillota</taxon>
        <taxon>Bacilli</taxon>
        <taxon>Bacillales</taxon>
        <taxon>Bacillaceae</taxon>
        <taxon>Psychrobacillus</taxon>
    </lineage>
</organism>
<comment type="subcellular location">
    <subcellularLocation>
        <location evidence="1">Cell membrane</location>
        <topology evidence="1">Multi-pass membrane protein</topology>
    </subcellularLocation>
</comment>
<feature type="transmembrane region" description="Helical" evidence="6">
    <location>
        <begin position="154"/>
        <end position="180"/>
    </location>
</feature>
<dbReference type="RefSeq" id="WP_093537398.1">
    <property type="nucleotide sequence ID" value="NZ_FOXU01000005.1"/>
</dbReference>
<feature type="transmembrane region" description="Helical" evidence="6">
    <location>
        <begin position="187"/>
        <end position="209"/>
    </location>
</feature>
<accession>A0A1I5ZHD0</accession>
<feature type="transmembrane region" description="Helical" evidence="6">
    <location>
        <begin position="77"/>
        <end position="100"/>
    </location>
</feature>
<dbReference type="Proteomes" id="UP000198734">
    <property type="component" value="Unassembled WGS sequence"/>
</dbReference>
<dbReference type="InterPro" id="IPR019108">
    <property type="entry name" value="Caa3_assmbl_CtaG-rel"/>
</dbReference>
<dbReference type="AlphaFoldDB" id="A0A1I5ZHD0"/>
<keyword evidence="5 6" id="KW-0472">Membrane</keyword>
<keyword evidence="4 6" id="KW-1133">Transmembrane helix</keyword>
<feature type="transmembrane region" description="Helical" evidence="6">
    <location>
        <begin position="12"/>
        <end position="34"/>
    </location>
</feature>
<dbReference type="OrthoDB" id="5024156at2"/>
<proteinExistence type="predicted"/>